<evidence type="ECO:0000256" key="11">
    <source>
        <dbReference type="ARBA" id="ARBA00033067"/>
    </source>
</evidence>
<dbReference type="Gene3D" id="3.40.50.720">
    <property type="entry name" value="NAD(P)-binding Rossmann-like Domain"/>
    <property type="match status" value="1"/>
</dbReference>
<protein>
    <recommendedName>
        <fullName evidence="6">UDP-glucose 4-epimerase</fullName>
        <ecNumber evidence="5">5.1.3.2</ecNumber>
    </recommendedName>
    <alternativeName>
        <fullName evidence="11">Galactowaldenase</fullName>
    </alternativeName>
    <alternativeName>
        <fullName evidence="10">UDP-galactose 4-epimerase</fullName>
    </alternativeName>
</protein>
<keyword evidence="14" id="KW-1185">Reference proteome</keyword>
<dbReference type="GO" id="GO:0003978">
    <property type="term" value="F:UDP-glucose 4-epimerase activity"/>
    <property type="evidence" value="ECO:0007669"/>
    <property type="project" value="UniProtKB-EC"/>
</dbReference>
<evidence type="ECO:0000256" key="9">
    <source>
        <dbReference type="ARBA" id="ARBA00023277"/>
    </source>
</evidence>
<dbReference type="EC" id="5.1.3.2" evidence="5"/>
<dbReference type="InterPro" id="IPR036291">
    <property type="entry name" value="NAD(P)-bd_dom_sf"/>
</dbReference>
<dbReference type="Proteomes" id="UP001208690">
    <property type="component" value="Unassembled WGS sequence"/>
</dbReference>
<reference evidence="13 14" key="1">
    <citation type="submission" date="2022-04" db="EMBL/GenBank/DDBJ databases">
        <title>Roseobacter sp. WL0113 is a bacterium isolated from neritic sediment.</title>
        <authorList>
            <person name="Wang L."/>
            <person name="He W."/>
            <person name="Zhang D.-F."/>
        </authorList>
    </citation>
    <scope>NUCLEOTIDE SEQUENCE [LARGE SCALE GENOMIC DNA]</scope>
    <source>
        <strain evidence="13 14">WL0113</strain>
    </source>
</reference>
<dbReference type="InterPro" id="IPR001509">
    <property type="entry name" value="Epimerase_deHydtase"/>
</dbReference>
<evidence type="ECO:0000256" key="3">
    <source>
        <dbReference type="ARBA" id="ARBA00004947"/>
    </source>
</evidence>
<keyword evidence="9" id="KW-0119">Carbohydrate metabolism</keyword>
<dbReference type="Gene3D" id="3.90.25.10">
    <property type="entry name" value="UDP-galactose 4-epimerase, domain 1"/>
    <property type="match status" value="1"/>
</dbReference>
<evidence type="ECO:0000256" key="7">
    <source>
        <dbReference type="ARBA" id="ARBA00023027"/>
    </source>
</evidence>
<evidence type="ECO:0000256" key="1">
    <source>
        <dbReference type="ARBA" id="ARBA00000083"/>
    </source>
</evidence>
<evidence type="ECO:0000256" key="2">
    <source>
        <dbReference type="ARBA" id="ARBA00001911"/>
    </source>
</evidence>
<comment type="cofactor">
    <cofactor evidence="2">
        <name>NAD(+)</name>
        <dbReference type="ChEBI" id="CHEBI:57540"/>
    </cofactor>
</comment>
<evidence type="ECO:0000259" key="12">
    <source>
        <dbReference type="Pfam" id="PF01370"/>
    </source>
</evidence>
<comment type="similarity">
    <text evidence="4">Belongs to the NAD(P)-dependent epimerase/dehydratase family.</text>
</comment>
<sequence length="331" mass="35710">MNKNVLVIGGAGYIGSHTVLALQEAGFSPVVYDNFSSGHRDAVFSEYVVEGELADRARLAQAMRDHRIGSVVHFAALIEAGQSVIEPLLFYRNNVASTVSLLEAMQDAGVTRLVFSSTAAVYGNQTEAELLHEDLPVQPINPYGQTKAAVEAMLRDTAAASGLKSIALRYFNASGADARARTGERHDPETHLIPLVLQTAAGEREQITVFGTDYPTEDGSCIRDYIHVSDLARGHVAALEKLLATNEDAGSFTPINLGTGQGYSVRAVIETAKRVTNRSFTVVESDRRPGDPATLVSDPSRAHALLGWRAEHSALDTIITDAWNFMNRGMS</sequence>
<dbReference type="CDD" id="cd05247">
    <property type="entry name" value="UDP_G4E_1_SDR_e"/>
    <property type="match status" value="1"/>
</dbReference>
<keyword evidence="7" id="KW-0520">NAD</keyword>
<dbReference type="Pfam" id="PF01370">
    <property type="entry name" value="Epimerase"/>
    <property type="match status" value="1"/>
</dbReference>
<dbReference type="InterPro" id="IPR005886">
    <property type="entry name" value="UDP_G4E"/>
</dbReference>
<dbReference type="SUPFAM" id="SSF51735">
    <property type="entry name" value="NAD(P)-binding Rossmann-fold domains"/>
    <property type="match status" value="1"/>
</dbReference>
<keyword evidence="8 13" id="KW-0413">Isomerase</keyword>
<feature type="domain" description="NAD-dependent epimerase/dehydratase" evidence="12">
    <location>
        <begin position="5"/>
        <end position="241"/>
    </location>
</feature>
<proteinExistence type="inferred from homology"/>
<dbReference type="RefSeq" id="WP_263845997.1">
    <property type="nucleotide sequence ID" value="NZ_JALIEB010000020.1"/>
</dbReference>
<name>A0ABT3BJN4_9RHOB</name>
<comment type="catalytic activity">
    <reaction evidence="1">
        <text>UDP-alpha-D-glucose = UDP-alpha-D-galactose</text>
        <dbReference type="Rhea" id="RHEA:22168"/>
        <dbReference type="ChEBI" id="CHEBI:58885"/>
        <dbReference type="ChEBI" id="CHEBI:66914"/>
        <dbReference type="EC" id="5.1.3.2"/>
    </reaction>
</comment>
<evidence type="ECO:0000256" key="8">
    <source>
        <dbReference type="ARBA" id="ARBA00023235"/>
    </source>
</evidence>
<organism evidence="13 14">
    <name type="scientific">Roseobacter sinensis</name>
    <dbReference type="NCBI Taxonomy" id="2931391"/>
    <lineage>
        <taxon>Bacteria</taxon>
        <taxon>Pseudomonadati</taxon>
        <taxon>Pseudomonadota</taxon>
        <taxon>Alphaproteobacteria</taxon>
        <taxon>Rhodobacterales</taxon>
        <taxon>Roseobacteraceae</taxon>
        <taxon>Roseobacter</taxon>
    </lineage>
</organism>
<evidence type="ECO:0000313" key="13">
    <source>
        <dbReference type="EMBL" id="MCV3273790.1"/>
    </source>
</evidence>
<dbReference type="InterPro" id="IPR020904">
    <property type="entry name" value="Sc_DH/Rdtase_CS"/>
</dbReference>
<comment type="caution">
    <text evidence="13">The sequence shown here is derived from an EMBL/GenBank/DDBJ whole genome shotgun (WGS) entry which is preliminary data.</text>
</comment>
<dbReference type="EMBL" id="JALIEB010000020">
    <property type="protein sequence ID" value="MCV3273790.1"/>
    <property type="molecule type" value="Genomic_DNA"/>
</dbReference>
<gene>
    <name evidence="13" type="primary">galE</name>
    <name evidence="13" type="ORF">MUB52_20340</name>
</gene>
<dbReference type="PROSITE" id="PS00061">
    <property type="entry name" value="ADH_SHORT"/>
    <property type="match status" value="1"/>
</dbReference>
<evidence type="ECO:0000256" key="10">
    <source>
        <dbReference type="ARBA" id="ARBA00031367"/>
    </source>
</evidence>
<dbReference type="PANTHER" id="PTHR43725">
    <property type="entry name" value="UDP-GLUCOSE 4-EPIMERASE"/>
    <property type="match status" value="1"/>
</dbReference>
<evidence type="ECO:0000256" key="4">
    <source>
        <dbReference type="ARBA" id="ARBA00007637"/>
    </source>
</evidence>
<dbReference type="PANTHER" id="PTHR43725:SF53">
    <property type="entry name" value="UDP-ARABINOSE 4-EPIMERASE 1"/>
    <property type="match status" value="1"/>
</dbReference>
<dbReference type="NCBIfam" id="TIGR01179">
    <property type="entry name" value="galE"/>
    <property type="match status" value="1"/>
</dbReference>
<evidence type="ECO:0000256" key="5">
    <source>
        <dbReference type="ARBA" id="ARBA00013189"/>
    </source>
</evidence>
<comment type="pathway">
    <text evidence="3">Carbohydrate metabolism; galactose metabolism.</text>
</comment>
<evidence type="ECO:0000313" key="14">
    <source>
        <dbReference type="Proteomes" id="UP001208690"/>
    </source>
</evidence>
<accession>A0ABT3BJN4</accession>
<evidence type="ECO:0000256" key="6">
    <source>
        <dbReference type="ARBA" id="ARBA00018569"/>
    </source>
</evidence>